<protein>
    <submittedName>
        <fullName evidence="1">Uncharacterized protein</fullName>
    </submittedName>
</protein>
<keyword evidence="2" id="KW-1185">Reference proteome</keyword>
<name>A0A5B7FFD5_PORTR</name>
<dbReference type="AlphaFoldDB" id="A0A5B7FFD5"/>
<evidence type="ECO:0000313" key="1">
    <source>
        <dbReference type="EMBL" id="MPC44255.1"/>
    </source>
</evidence>
<organism evidence="1 2">
    <name type="scientific">Portunus trituberculatus</name>
    <name type="common">Swimming crab</name>
    <name type="synonym">Neptunus trituberculatus</name>
    <dbReference type="NCBI Taxonomy" id="210409"/>
    <lineage>
        <taxon>Eukaryota</taxon>
        <taxon>Metazoa</taxon>
        <taxon>Ecdysozoa</taxon>
        <taxon>Arthropoda</taxon>
        <taxon>Crustacea</taxon>
        <taxon>Multicrustacea</taxon>
        <taxon>Malacostraca</taxon>
        <taxon>Eumalacostraca</taxon>
        <taxon>Eucarida</taxon>
        <taxon>Decapoda</taxon>
        <taxon>Pleocyemata</taxon>
        <taxon>Brachyura</taxon>
        <taxon>Eubrachyura</taxon>
        <taxon>Portunoidea</taxon>
        <taxon>Portunidae</taxon>
        <taxon>Portuninae</taxon>
        <taxon>Portunus</taxon>
    </lineage>
</organism>
<dbReference type="Proteomes" id="UP000324222">
    <property type="component" value="Unassembled WGS sequence"/>
</dbReference>
<comment type="caution">
    <text evidence="1">The sequence shown here is derived from an EMBL/GenBank/DDBJ whole genome shotgun (WGS) entry which is preliminary data.</text>
</comment>
<gene>
    <name evidence="1" type="ORF">E2C01_037924</name>
</gene>
<dbReference type="EMBL" id="VSRR010006196">
    <property type="protein sequence ID" value="MPC44255.1"/>
    <property type="molecule type" value="Genomic_DNA"/>
</dbReference>
<proteinExistence type="predicted"/>
<evidence type="ECO:0000313" key="2">
    <source>
        <dbReference type="Proteomes" id="UP000324222"/>
    </source>
</evidence>
<sequence length="133" mass="14720">MFTREQSVSKCEPLFLSNAEQLGRRVACVSASSYPRINLRKQWLIETAARPEAANRCFPSCSPLKVLCTLCLSARGVEERDGREARLLLARPGTRDTDSVTPKPFRGNSGVFIAECKHPSPADRNVQAMSVCH</sequence>
<accession>A0A5B7FFD5</accession>
<reference evidence="1 2" key="1">
    <citation type="submission" date="2019-05" db="EMBL/GenBank/DDBJ databases">
        <title>Another draft genome of Portunus trituberculatus and its Hox gene families provides insights of decapod evolution.</title>
        <authorList>
            <person name="Jeong J.-H."/>
            <person name="Song I."/>
            <person name="Kim S."/>
            <person name="Choi T."/>
            <person name="Kim D."/>
            <person name="Ryu S."/>
            <person name="Kim W."/>
        </authorList>
    </citation>
    <scope>NUCLEOTIDE SEQUENCE [LARGE SCALE GENOMIC DNA]</scope>
    <source>
        <tissue evidence="1">Muscle</tissue>
    </source>
</reference>